<comment type="caution">
    <text evidence="3">The sequence shown here is derived from an EMBL/GenBank/DDBJ whole genome shotgun (WGS) entry which is preliminary data.</text>
</comment>
<feature type="domain" description="YdbS-like PH" evidence="2">
    <location>
        <begin position="72"/>
        <end position="148"/>
    </location>
</feature>
<dbReference type="eggNOG" id="COG3402">
    <property type="taxonomic scope" value="Bacteria"/>
</dbReference>
<dbReference type="PANTHER" id="PTHR34473:SF2">
    <property type="entry name" value="UPF0699 TRANSMEMBRANE PROTEIN YDBT"/>
    <property type="match status" value="1"/>
</dbReference>
<dbReference type="STRING" id="333138.LQ50_09760"/>
<dbReference type="RefSeq" id="WP_034628402.1">
    <property type="nucleotide sequence ID" value="NZ_JRJU01000010.1"/>
</dbReference>
<keyword evidence="1" id="KW-0472">Membrane</keyword>
<evidence type="ECO:0000313" key="4">
    <source>
        <dbReference type="Proteomes" id="UP000030832"/>
    </source>
</evidence>
<gene>
    <name evidence="3" type="ORF">LQ50_09760</name>
</gene>
<evidence type="ECO:0000259" key="2">
    <source>
        <dbReference type="Pfam" id="PF03703"/>
    </source>
</evidence>
<evidence type="ECO:0000313" key="3">
    <source>
        <dbReference type="EMBL" id="KHF40279.1"/>
    </source>
</evidence>
<feature type="transmembrane region" description="Helical" evidence="1">
    <location>
        <begin position="21"/>
        <end position="41"/>
    </location>
</feature>
<evidence type="ECO:0000256" key="1">
    <source>
        <dbReference type="SAM" id="Phobius"/>
    </source>
</evidence>
<proteinExistence type="predicted"/>
<dbReference type="EMBL" id="JRJU01000010">
    <property type="protein sequence ID" value="KHF40279.1"/>
    <property type="molecule type" value="Genomic_DNA"/>
</dbReference>
<dbReference type="InterPro" id="IPR005182">
    <property type="entry name" value="YdbS-like_PH"/>
</dbReference>
<dbReference type="AlphaFoldDB" id="A0A0B0IJP5"/>
<feature type="transmembrane region" description="Helical" evidence="1">
    <location>
        <begin position="47"/>
        <end position="67"/>
    </location>
</feature>
<accession>A0A0B0IJP5</accession>
<name>A0A0B0IJP5_9BACI</name>
<dbReference type="OrthoDB" id="1750577at2"/>
<dbReference type="Proteomes" id="UP000030832">
    <property type="component" value="Unassembled WGS sequence"/>
</dbReference>
<keyword evidence="4" id="KW-1185">Reference proteome</keyword>
<keyword evidence="1" id="KW-0812">Transmembrane</keyword>
<sequence>MRHEPSQLLSKKALPVWRLRACFESLFVALIPIGYAVLVYFFAIPLWIFWILLSGFLVYFFITVLVIPPIRWKKWRYEVLADEIDLQRGVFIVKRTLIPMTRVQHVDTEQGPLLRRYKLAAVSISTAATVHQIPSLTIEVADELRDRIAELAAVAEDE</sequence>
<reference evidence="3 4" key="1">
    <citation type="submission" date="2014-09" db="EMBL/GenBank/DDBJ databases">
        <title>Genome sequencing and annotation of Bacillus Okhensis strain Kh10-101T.</title>
        <authorList>
            <person name="Prakash J.S."/>
        </authorList>
    </citation>
    <scope>NUCLEOTIDE SEQUENCE [LARGE SCALE GENOMIC DNA]</scope>
    <source>
        <strain evidence="4">Kh10-101T</strain>
    </source>
</reference>
<dbReference type="Pfam" id="PF03703">
    <property type="entry name" value="bPH_2"/>
    <property type="match status" value="1"/>
</dbReference>
<organism evidence="3 4">
    <name type="scientific">Halalkalibacter okhensis</name>
    <dbReference type="NCBI Taxonomy" id="333138"/>
    <lineage>
        <taxon>Bacteria</taxon>
        <taxon>Bacillati</taxon>
        <taxon>Bacillota</taxon>
        <taxon>Bacilli</taxon>
        <taxon>Bacillales</taxon>
        <taxon>Bacillaceae</taxon>
        <taxon>Halalkalibacter</taxon>
    </lineage>
</organism>
<keyword evidence="1" id="KW-1133">Transmembrane helix</keyword>
<protein>
    <submittedName>
        <fullName evidence="3">Membrane protein</fullName>
    </submittedName>
</protein>
<dbReference type="PANTHER" id="PTHR34473">
    <property type="entry name" value="UPF0699 TRANSMEMBRANE PROTEIN YDBS"/>
    <property type="match status" value="1"/>
</dbReference>